<organism evidence="18 19">
    <name type="scientific">Lichtheimia ornata</name>
    <dbReference type="NCBI Taxonomy" id="688661"/>
    <lineage>
        <taxon>Eukaryota</taxon>
        <taxon>Fungi</taxon>
        <taxon>Fungi incertae sedis</taxon>
        <taxon>Mucoromycota</taxon>
        <taxon>Mucoromycotina</taxon>
        <taxon>Mucoromycetes</taxon>
        <taxon>Mucorales</taxon>
        <taxon>Lichtheimiaceae</taxon>
        <taxon>Lichtheimia</taxon>
    </lineage>
</organism>
<feature type="binding site" evidence="13">
    <location>
        <position position="160"/>
    </location>
    <ligand>
        <name>Mg(2+)</name>
        <dbReference type="ChEBI" id="CHEBI:18420"/>
        <label>2</label>
        <note>catalytic</note>
    </ligand>
</feature>
<dbReference type="InterPro" id="IPR048840">
    <property type="entry name" value="PolA_pol_NTPase"/>
</dbReference>
<feature type="region of interest" description="Disordered" evidence="14">
    <location>
        <begin position="557"/>
        <end position="613"/>
    </location>
</feature>
<keyword evidence="6 13" id="KW-0479">Metal-binding</keyword>
<evidence type="ECO:0000256" key="10">
    <source>
        <dbReference type="ARBA" id="ARBA00023242"/>
    </source>
</evidence>
<reference evidence="18 19" key="1">
    <citation type="submission" date="2023-03" db="EMBL/GenBank/DDBJ databases">
        <title>Genome sequence of Lichtheimia ornata CBS 291.66.</title>
        <authorList>
            <person name="Mohabir J.T."/>
            <person name="Shea T.P."/>
            <person name="Kurbessoian T."/>
            <person name="Berby B."/>
            <person name="Fontaine J."/>
            <person name="Livny J."/>
            <person name="Gnirke A."/>
            <person name="Stajich J.E."/>
            <person name="Cuomo C.A."/>
        </authorList>
    </citation>
    <scope>NUCLEOTIDE SEQUENCE [LARGE SCALE GENOMIC DNA]</scope>
    <source>
        <strain evidence="18">CBS 291.66</strain>
    </source>
</reference>
<dbReference type="SUPFAM" id="SSF55003">
    <property type="entry name" value="PAP/Archaeal CCA-adding enzyme, C-terminal domain"/>
    <property type="match status" value="1"/>
</dbReference>
<keyword evidence="10 11" id="KW-0539">Nucleus</keyword>
<evidence type="ECO:0000313" key="18">
    <source>
        <dbReference type="EMBL" id="KAJ8663743.1"/>
    </source>
</evidence>
<dbReference type="InterPro" id="IPR011068">
    <property type="entry name" value="NuclTrfase_I-like_C"/>
</dbReference>
<comment type="catalytic activity">
    <reaction evidence="11">
        <text>RNA(n) + ATP = RNA(n)-3'-adenine ribonucleotide + diphosphate</text>
        <dbReference type="Rhea" id="RHEA:11332"/>
        <dbReference type="Rhea" id="RHEA-COMP:14527"/>
        <dbReference type="Rhea" id="RHEA-COMP:17347"/>
        <dbReference type="ChEBI" id="CHEBI:30616"/>
        <dbReference type="ChEBI" id="CHEBI:33019"/>
        <dbReference type="ChEBI" id="CHEBI:140395"/>
        <dbReference type="ChEBI" id="CHEBI:173115"/>
        <dbReference type="EC" id="2.7.7.19"/>
    </reaction>
</comment>
<dbReference type="FunFam" id="1.10.1410.10:FF:000001">
    <property type="entry name" value="Putative poly(A) polymerase gamma"/>
    <property type="match status" value="1"/>
</dbReference>
<dbReference type="GO" id="GO:0006397">
    <property type="term" value="P:mRNA processing"/>
    <property type="evidence" value="ECO:0007669"/>
    <property type="project" value="UniProtKB-KW"/>
</dbReference>
<comment type="cofactor">
    <cofactor evidence="13">
        <name>Mg(2+)</name>
        <dbReference type="ChEBI" id="CHEBI:18420"/>
    </cofactor>
    <text evidence="13">Binds 2 magnesium ions. Also active with manganese.</text>
</comment>
<feature type="binding site" evidence="12">
    <location>
        <position position="230"/>
    </location>
    <ligand>
        <name>ATP</name>
        <dbReference type="ChEBI" id="CHEBI:30616"/>
    </ligand>
</feature>
<feature type="domain" description="Poly(A) polymerase nucleotidyltransferase" evidence="17">
    <location>
        <begin position="14"/>
        <end position="207"/>
    </location>
</feature>
<dbReference type="InterPro" id="IPR014492">
    <property type="entry name" value="PolyA_polymerase"/>
</dbReference>
<dbReference type="CDD" id="cd05402">
    <property type="entry name" value="NT_PAP_TUTase"/>
    <property type="match status" value="1"/>
</dbReference>
<dbReference type="GO" id="GO:0005634">
    <property type="term" value="C:nucleus"/>
    <property type="evidence" value="ECO:0007669"/>
    <property type="project" value="UniProtKB-SubCell"/>
</dbReference>
<dbReference type="RefSeq" id="XP_058348655.1">
    <property type="nucleotide sequence ID" value="XM_058480132.1"/>
</dbReference>
<feature type="domain" description="Poly(A) polymerase RNA-binding" evidence="15">
    <location>
        <begin position="359"/>
        <end position="528"/>
    </location>
</feature>
<dbReference type="SUPFAM" id="SSF81301">
    <property type="entry name" value="Nucleotidyltransferase"/>
    <property type="match status" value="1"/>
</dbReference>
<proteinExistence type="inferred from homology"/>
<gene>
    <name evidence="18" type="ORF">O0I10_000016</name>
</gene>
<keyword evidence="8 11" id="KW-0067">ATP-binding</keyword>
<dbReference type="PANTHER" id="PTHR10682">
    <property type="entry name" value="POLY A POLYMERASE"/>
    <property type="match status" value="1"/>
</dbReference>
<dbReference type="GO" id="GO:0005524">
    <property type="term" value="F:ATP binding"/>
    <property type="evidence" value="ECO:0007669"/>
    <property type="project" value="UniProtKB-UniRule"/>
</dbReference>
<feature type="binding site" evidence="12">
    <location>
        <position position="160"/>
    </location>
    <ligand>
        <name>ATP</name>
        <dbReference type="ChEBI" id="CHEBI:30616"/>
    </ligand>
</feature>
<dbReference type="Gene3D" id="1.10.1410.10">
    <property type="match status" value="1"/>
</dbReference>
<sequence length="613" mass="69340">MSSQPTQQPQRQWGVTPPISLAMPTDKEKELTSDLLQTLHDHDLFESEADAKKRVLVLGKLNKMVKEFVYRVSKMKGFPDSLAREAGGKIFTFGSYRLGVHGSGADIDTLCVVPKHVERDHFFTVMYEMLKERQEVTELTAVPDAYVPVIGMHFSGIQIDLLCASLTIARIPDDLELADNNLLKGLDEKCIRSLNGSRVTDEILRLVPNIDAFRIALRTIKLWAKRREIYSNVMGFLGGVAWAMLVARICQLYPNACAAAIVNRFFRIMYQWKWPQPVLLKPIEDGPLQVRVWNPKLYPADKSHRMPIITPAYPSMCATHNVTDSTRTIMIKEFKRAADKVDAIMIGSGKWVELFENSNFFQAYKHYLQIVAMSRSAEDQLQWSGLVKSKLRQLVLKLELVEMLVLAHPYTKGIDRVHYCLNEQEIQNATRGVFVPERTFTLTEGNMDANHMDEIKEKVSLTEEEEKSIQKVYTTTFYIGLYVEPKAAGSAEPRKLDLVWPTQEFLKLVKSWDKLVEESMSITVKNVKGWVNDDFGFGFSALLTQCHGKYSSNLPADLAGDRKDLKRSQGKSGREQSRSQTPPARAPKRIRTEDSAPSAVAPTTAPLADAVKQ</sequence>
<keyword evidence="19" id="KW-1185">Reference proteome</keyword>
<evidence type="ECO:0000313" key="19">
    <source>
        <dbReference type="Proteomes" id="UP001234581"/>
    </source>
</evidence>
<evidence type="ECO:0000256" key="1">
    <source>
        <dbReference type="ARBA" id="ARBA00001936"/>
    </source>
</evidence>
<keyword evidence="9 13" id="KW-0460">Magnesium</keyword>
<comment type="caution">
    <text evidence="18">The sequence shown here is derived from an EMBL/GenBank/DDBJ whole genome shotgun (WGS) entry which is preliminary data.</text>
</comment>
<evidence type="ECO:0000259" key="15">
    <source>
        <dbReference type="Pfam" id="PF04926"/>
    </source>
</evidence>
<feature type="binding site" evidence="13">
    <location>
        <position position="108"/>
    </location>
    <ligand>
        <name>Mg(2+)</name>
        <dbReference type="ChEBI" id="CHEBI:18420"/>
        <label>2</label>
        <note>catalytic</note>
    </ligand>
</feature>
<name>A0AAD7Y4N8_9FUNG</name>
<evidence type="ECO:0000256" key="9">
    <source>
        <dbReference type="ARBA" id="ARBA00022842"/>
    </source>
</evidence>
<dbReference type="PANTHER" id="PTHR10682:SF10">
    <property type="entry name" value="POLYNUCLEOTIDE ADENYLYLTRANSFERASE"/>
    <property type="match status" value="1"/>
</dbReference>
<comment type="subcellular location">
    <subcellularLocation>
        <location evidence="2 11">Nucleus</location>
    </subcellularLocation>
</comment>
<keyword evidence="7 11" id="KW-0547">Nucleotide-binding</keyword>
<feature type="compositionally biased region" description="Basic and acidic residues" evidence="14">
    <location>
        <begin position="559"/>
        <end position="577"/>
    </location>
</feature>
<dbReference type="Pfam" id="PF04926">
    <property type="entry name" value="PAP_RNA-bind"/>
    <property type="match status" value="1"/>
</dbReference>
<dbReference type="InterPro" id="IPR007012">
    <property type="entry name" value="PolA_pol_cen_dom"/>
</dbReference>
<feature type="compositionally biased region" description="Low complexity" evidence="14">
    <location>
        <begin position="595"/>
        <end position="613"/>
    </location>
</feature>
<dbReference type="AlphaFoldDB" id="A0AAD7Y4N8"/>
<feature type="binding site" evidence="12">
    <location>
        <begin position="93"/>
        <end position="95"/>
    </location>
    <ligand>
        <name>ATP</name>
        <dbReference type="ChEBI" id="CHEBI:30616"/>
    </ligand>
</feature>
<feature type="compositionally biased region" description="Polar residues" evidence="14">
    <location>
        <begin position="1"/>
        <end position="13"/>
    </location>
</feature>
<evidence type="ECO:0000256" key="5">
    <source>
        <dbReference type="ARBA" id="ARBA00022679"/>
    </source>
</evidence>
<evidence type="ECO:0000256" key="11">
    <source>
        <dbReference type="PIRNR" id="PIRNR018425"/>
    </source>
</evidence>
<evidence type="ECO:0000256" key="2">
    <source>
        <dbReference type="ARBA" id="ARBA00004123"/>
    </source>
</evidence>
<dbReference type="GO" id="GO:0031123">
    <property type="term" value="P:RNA 3'-end processing"/>
    <property type="evidence" value="ECO:0007669"/>
    <property type="project" value="InterPro"/>
</dbReference>
<evidence type="ECO:0000256" key="8">
    <source>
        <dbReference type="ARBA" id="ARBA00022840"/>
    </source>
</evidence>
<dbReference type="GeneID" id="83207438"/>
<evidence type="ECO:0000256" key="7">
    <source>
        <dbReference type="ARBA" id="ARBA00022741"/>
    </source>
</evidence>
<evidence type="ECO:0000256" key="3">
    <source>
        <dbReference type="ARBA" id="ARBA00010912"/>
    </source>
</evidence>
<evidence type="ECO:0000256" key="6">
    <source>
        <dbReference type="ARBA" id="ARBA00022723"/>
    </source>
</evidence>
<feature type="binding site" evidence="13">
    <location>
        <position position="108"/>
    </location>
    <ligand>
        <name>Mg(2+)</name>
        <dbReference type="ChEBI" id="CHEBI:18420"/>
        <label>1</label>
        <note>catalytic</note>
    </ligand>
</feature>
<dbReference type="InterPro" id="IPR043519">
    <property type="entry name" value="NT_sf"/>
</dbReference>
<evidence type="ECO:0000256" key="14">
    <source>
        <dbReference type="SAM" id="MobiDB-lite"/>
    </source>
</evidence>
<accession>A0AAD7Y4N8</accession>
<dbReference type="SUPFAM" id="SSF81631">
    <property type="entry name" value="PAP/OAS1 substrate-binding domain"/>
    <property type="match status" value="1"/>
</dbReference>
<dbReference type="Pfam" id="PF20750">
    <property type="entry name" value="PAP_NTPase"/>
    <property type="match status" value="1"/>
</dbReference>
<comment type="function">
    <text evidence="11">Polymerase that creates the 3'-poly(A) tail of mRNA's.</text>
</comment>
<dbReference type="EMBL" id="JARTCD010000001">
    <property type="protein sequence ID" value="KAJ8663743.1"/>
    <property type="molecule type" value="Genomic_DNA"/>
</dbReference>
<dbReference type="Gene3D" id="3.30.70.590">
    <property type="entry name" value="Poly(A) polymerase predicted RNA binding domain"/>
    <property type="match status" value="1"/>
</dbReference>
<evidence type="ECO:0000256" key="4">
    <source>
        <dbReference type="ARBA" id="ARBA00022664"/>
    </source>
</evidence>
<feature type="region of interest" description="Disordered" evidence="14">
    <location>
        <begin position="1"/>
        <end position="20"/>
    </location>
</feature>
<feature type="binding site" evidence="12">
    <location>
        <begin position="239"/>
        <end position="240"/>
    </location>
    <ligand>
        <name>ATP</name>
        <dbReference type="ChEBI" id="CHEBI:30616"/>
    </ligand>
</feature>
<dbReference type="PIRSF" id="PIRSF018425">
    <property type="entry name" value="PolyA_polymerase"/>
    <property type="match status" value="1"/>
</dbReference>
<dbReference type="GO" id="GO:1990817">
    <property type="term" value="F:poly(A) RNA polymerase activity"/>
    <property type="evidence" value="ECO:0007669"/>
    <property type="project" value="UniProtKB-UniRule"/>
</dbReference>
<feature type="binding site" evidence="12">
    <location>
        <begin position="106"/>
        <end position="108"/>
    </location>
    <ligand>
        <name>ATP</name>
        <dbReference type="ChEBI" id="CHEBI:30616"/>
    </ligand>
</feature>
<evidence type="ECO:0000256" key="12">
    <source>
        <dbReference type="PIRSR" id="PIRSR018425-1"/>
    </source>
</evidence>
<feature type="binding site" evidence="12">
    <location>
        <position position="221"/>
    </location>
    <ligand>
        <name>ATP</name>
        <dbReference type="ChEBI" id="CHEBI:30616"/>
    </ligand>
</feature>
<keyword evidence="5 11" id="KW-0808">Transferase</keyword>
<evidence type="ECO:0000259" key="17">
    <source>
        <dbReference type="Pfam" id="PF20750"/>
    </source>
</evidence>
<dbReference type="Pfam" id="PF04928">
    <property type="entry name" value="PAP_central"/>
    <property type="match status" value="1"/>
</dbReference>
<keyword evidence="4 11" id="KW-0507">mRNA processing</keyword>
<comment type="cofactor">
    <cofactor evidence="1">
        <name>Mn(2+)</name>
        <dbReference type="ChEBI" id="CHEBI:29035"/>
    </cofactor>
</comment>
<feature type="binding site" evidence="13">
    <location>
        <position position="106"/>
    </location>
    <ligand>
        <name>Mg(2+)</name>
        <dbReference type="ChEBI" id="CHEBI:18420"/>
        <label>1</label>
        <note>catalytic</note>
    </ligand>
</feature>
<dbReference type="EC" id="2.7.7.19" evidence="11"/>
<protein>
    <recommendedName>
        <fullName evidence="11">Poly(A) polymerase</fullName>
        <ecNumber evidence="11">2.7.7.19</ecNumber>
    </recommendedName>
</protein>
<dbReference type="InterPro" id="IPR007010">
    <property type="entry name" value="PolA_pol_RNA-bd_dom"/>
</dbReference>
<dbReference type="Gene3D" id="3.30.460.10">
    <property type="entry name" value="Beta Polymerase, domain 2"/>
    <property type="match status" value="1"/>
</dbReference>
<dbReference type="Proteomes" id="UP001234581">
    <property type="component" value="Unassembled WGS sequence"/>
</dbReference>
<dbReference type="GO" id="GO:0046872">
    <property type="term" value="F:metal ion binding"/>
    <property type="evidence" value="ECO:0007669"/>
    <property type="project" value="UniProtKB-KW"/>
</dbReference>
<dbReference type="FunFam" id="3.30.460.10:FF:000002">
    <property type="entry name" value="Poly(A) polymerase alpha, putative"/>
    <property type="match status" value="1"/>
</dbReference>
<evidence type="ECO:0000256" key="13">
    <source>
        <dbReference type="PIRSR" id="PIRSR018425-2"/>
    </source>
</evidence>
<comment type="similarity">
    <text evidence="3 11">Belongs to the poly(A) polymerase family.</text>
</comment>
<feature type="binding site" evidence="13">
    <location>
        <position position="106"/>
    </location>
    <ligand>
        <name>Mg(2+)</name>
        <dbReference type="ChEBI" id="CHEBI:18420"/>
        <label>2</label>
        <note>catalytic</note>
    </ligand>
</feature>
<evidence type="ECO:0000259" key="16">
    <source>
        <dbReference type="Pfam" id="PF04928"/>
    </source>
</evidence>
<dbReference type="GO" id="GO:0003723">
    <property type="term" value="F:RNA binding"/>
    <property type="evidence" value="ECO:0007669"/>
    <property type="project" value="UniProtKB-UniRule"/>
</dbReference>
<feature type="domain" description="Poly(A) polymerase central" evidence="16">
    <location>
        <begin position="213"/>
        <end position="356"/>
    </location>
</feature>